<reference evidence="2 3" key="1">
    <citation type="submission" date="2015-07" db="EMBL/GenBank/DDBJ databases">
        <authorList>
            <person name="Noorani M."/>
        </authorList>
    </citation>
    <scope>NUCLEOTIDE SEQUENCE [LARGE SCALE GENOMIC DNA]</scope>
    <source>
        <strain evidence="2">BBA 69670</strain>
    </source>
</reference>
<dbReference type="AlphaFoldDB" id="A0A0K6G1E2"/>
<keyword evidence="3" id="KW-1185">Reference proteome</keyword>
<organism evidence="2 3">
    <name type="scientific">Rhizoctonia solani</name>
    <dbReference type="NCBI Taxonomy" id="456999"/>
    <lineage>
        <taxon>Eukaryota</taxon>
        <taxon>Fungi</taxon>
        <taxon>Dikarya</taxon>
        <taxon>Basidiomycota</taxon>
        <taxon>Agaricomycotina</taxon>
        <taxon>Agaricomycetes</taxon>
        <taxon>Cantharellales</taxon>
        <taxon>Ceratobasidiaceae</taxon>
        <taxon>Rhizoctonia</taxon>
    </lineage>
</organism>
<protein>
    <submittedName>
        <fullName evidence="2">Uncharacterized protein</fullName>
    </submittedName>
</protein>
<sequence>MTHSSQFIPNISSPAGEPVDRTDAMEVDEANASSSSTTGSPVPDGSTLNSQTSSATSLSTDSDSQNQARQRSSSSRRPSFSRVRLHAASAGVKLASGMIGLPVIGELLENVCNSVRDYGNTGSNRQGLVDLEQRLEALMKMLNSEPQLLATDREYAYFAHCIENLHNEVNNELHAIPVRRLDAATRLDNFNRELTDLLANAIKAGHIVQKRVVVPEEFDRIIPSLKIVNERNGLVIREHISTRRYDGTPVDDSRAQLHVYTYQAMYNDAPVEVEDYCGGPDNYLIRTLTELVDNYNQRGLNPVLQQLHGGSVFKDQSGRLHACLVLSPREGTSWVKLVKAKQSVELLCQVAEKTAIIFKQLKQNKQMNFDDIRVRSDGTLLLVPHTESENFLLDEDVFGPSSIGRGRECEIDWPFDGLCRLLHESSKQGLVREAVAALREHDGTWDQIAVWRVSRDIGLRPPPSSKIFNYYPPRHWMMNPGWIIHWPDPSPIPNDPNECFNPVARLPEWLIEEYEHEHLTSFMITLAMGKRGDECISYFKRDGHENWLEPAEEKDWECFSLEPWQGVECIRLRYESVRLELVEWAEWRCALEKIAERKKDLPVEDLGVVSRTDVLITIDKMDVPELGTRPIYFYRRKLGADTSPEQFWGFFTFNQDPLGPTGLTVRRSGPNQRGRIVSESLPPDPPGYEQNCIELEMCVPYLYST</sequence>
<feature type="compositionally biased region" description="Polar residues" evidence="1">
    <location>
        <begin position="1"/>
        <end position="13"/>
    </location>
</feature>
<feature type="compositionally biased region" description="Polar residues" evidence="1">
    <location>
        <begin position="31"/>
        <end position="40"/>
    </location>
</feature>
<evidence type="ECO:0000313" key="2">
    <source>
        <dbReference type="EMBL" id="CUA72184.1"/>
    </source>
</evidence>
<dbReference type="Proteomes" id="UP000044841">
    <property type="component" value="Unassembled WGS sequence"/>
</dbReference>
<accession>A0A0K6G1E2</accession>
<gene>
    <name evidence="2" type="ORF">RSOLAG22IIIB_00847</name>
</gene>
<name>A0A0K6G1E2_9AGAM</name>
<evidence type="ECO:0000313" key="3">
    <source>
        <dbReference type="Proteomes" id="UP000044841"/>
    </source>
</evidence>
<feature type="region of interest" description="Disordered" evidence="1">
    <location>
        <begin position="1"/>
        <end position="82"/>
    </location>
</feature>
<dbReference type="EMBL" id="CYGV01001289">
    <property type="protein sequence ID" value="CUA72184.1"/>
    <property type="molecule type" value="Genomic_DNA"/>
</dbReference>
<proteinExistence type="predicted"/>
<evidence type="ECO:0000256" key="1">
    <source>
        <dbReference type="SAM" id="MobiDB-lite"/>
    </source>
</evidence>
<feature type="compositionally biased region" description="Low complexity" evidence="1">
    <location>
        <begin position="46"/>
        <end position="82"/>
    </location>
</feature>